<evidence type="ECO:0000313" key="1">
    <source>
        <dbReference type="EMBL" id="KKM71477.1"/>
    </source>
</evidence>
<dbReference type="EMBL" id="LAZR01009627">
    <property type="protein sequence ID" value="KKM71477.1"/>
    <property type="molecule type" value="Genomic_DNA"/>
</dbReference>
<organism evidence="1">
    <name type="scientific">marine sediment metagenome</name>
    <dbReference type="NCBI Taxonomy" id="412755"/>
    <lineage>
        <taxon>unclassified sequences</taxon>
        <taxon>metagenomes</taxon>
        <taxon>ecological metagenomes</taxon>
    </lineage>
</organism>
<accession>A0A0F9MQK6</accession>
<sequence>MKCKWHKVIQVWTGGWWGLCLVHGWHHQHDEKPWGLVRFE</sequence>
<gene>
    <name evidence="1" type="ORF">LCGC14_1430250</name>
</gene>
<dbReference type="AlphaFoldDB" id="A0A0F9MQK6"/>
<proteinExistence type="predicted"/>
<name>A0A0F9MQK6_9ZZZZ</name>
<comment type="caution">
    <text evidence="1">The sequence shown here is derived from an EMBL/GenBank/DDBJ whole genome shotgun (WGS) entry which is preliminary data.</text>
</comment>
<protein>
    <submittedName>
        <fullName evidence="1">Uncharacterized protein</fullName>
    </submittedName>
</protein>
<reference evidence="1" key="1">
    <citation type="journal article" date="2015" name="Nature">
        <title>Complex archaea that bridge the gap between prokaryotes and eukaryotes.</title>
        <authorList>
            <person name="Spang A."/>
            <person name="Saw J.H."/>
            <person name="Jorgensen S.L."/>
            <person name="Zaremba-Niedzwiedzka K."/>
            <person name="Martijn J."/>
            <person name="Lind A.E."/>
            <person name="van Eijk R."/>
            <person name="Schleper C."/>
            <person name="Guy L."/>
            <person name="Ettema T.J."/>
        </authorList>
    </citation>
    <scope>NUCLEOTIDE SEQUENCE</scope>
</reference>